<evidence type="ECO:0000313" key="5">
    <source>
        <dbReference type="Proteomes" id="UP001139461"/>
    </source>
</evidence>
<evidence type="ECO:0000313" key="4">
    <source>
        <dbReference type="EMBL" id="MCG2419425.1"/>
    </source>
</evidence>
<dbReference type="Pfam" id="PF05163">
    <property type="entry name" value="DinB"/>
    <property type="match status" value="1"/>
</dbReference>
<keyword evidence="2 3" id="KW-0479">Metal-binding</keyword>
<dbReference type="AlphaFoldDB" id="A0A9X1QVC2"/>
<comment type="similarity">
    <text evidence="1">Belongs to the DinB family.</text>
</comment>
<dbReference type="InterPro" id="IPR034660">
    <property type="entry name" value="DinB/YfiT-like"/>
</dbReference>
<evidence type="ECO:0000256" key="2">
    <source>
        <dbReference type="ARBA" id="ARBA00022723"/>
    </source>
</evidence>
<comment type="caution">
    <text evidence="4">The sequence shown here is derived from an EMBL/GenBank/DDBJ whole genome shotgun (WGS) entry which is preliminary data.</text>
</comment>
<evidence type="ECO:0000256" key="3">
    <source>
        <dbReference type="PIRSR" id="PIRSR607837-1"/>
    </source>
</evidence>
<sequence>MKTFFKDKFEYTHHCNQQLIEVLLKNPKLYKSEISALMSHTLNAHHIWNHRIFGVAPALQVWQELELNYLQKINTENYEHSVELIRQKDLNEKIDYANSNGFQFKNTVNQMLFHIINHTTYHRAQLVSLLKTHGMQPINTDYIFYKR</sequence>
<organism evidence="4 5">
    <name type="scientific">Aequorivita vitellina</name>
    <dbReference type="NCBI Taxonomy" id="2874475"/>
    <lineage>
        <taxon>Bacteria</taxon>
        <taxon>Pseudomonadati</taxon>
        <taxon>Bacteroidota</taxon>
        <taxon>Flavobacteriia</taxon>
        <taxon>Flavobacteriales</taxon>
        <taxon>Flavobacteriaceae</taxon>
        <taxon>Aequorivita</taxon>
    </lineage>
</organism>
<gene>
    <name evidence="4" type="ORF">K8089_10350</name>
</gene>
<keyword evidence="5" id="KW-1185">Reference proteome</keyword>
<dbReference type="PANTHER" id="PTHR37302">
    <property type="entry name" value="SLR1116 PROTEIN"/>
    <property type="match status" value="1"/>
</dbReference>
<name>A0A9X1QVC2_9FLAO</name>
<feature type="binding site" evidence="3">
    <location>
        <position position="122"/>
    </location>
    <ligand>
        <name>a divalent metal cation</name>
        <dbReference type="ChEBI" id="CHEBI:60240"/>
    </ligand>
</feature>
<feature type="binding site" evidence="3">
    <location>
        <position position="40"/>
    </location>
    <ligand>
        <name>a divalent metal cation</name>
        <dbReference type="ChEBI" id="CHEBI:60240"/>
    </ligand>
</feature>
<dbReference type="SUPFAM" id="SSF109854">
    <property type="entry name" value="DinB/YfiT-like putative metalloenzymes"/>
    <property type="match status" value="1"/>
</dbReference>
<dbReference type="GO" id="GO:0046872">
    <property type="term" value="F:metal ion binding"/>
    <property type="evidence" value="ECO:0007669"/>
    <property type="project" value="UniProtKB-KW"/>
</dbReference>
<dbReference type="PANTHER" id="PTHR37302:SF3">
    <property type="entry name" value="DAMAGE-INDUCIBLE PROTEIN DINB"/>
    <property type="match status" value="1"/>
</dbReference>
<feature type="binding site" evidence="3">
    <location>
        <position position="118"/>
    </location>
    <ligand>
        <name>a divalent metal cation</name>
        <dbReference type="ChEBI" id="CHEBI:60240"/>
    </ligand>
</feature>
<evidence type="ECO:0000256" key="1">
    <source>
        <dbReference type="ARBA" id="ARBA00008635"/>
    </source>
</evidence>
<dbReference type="InterPro" id="IPR007837">
    <property type="entry name" value="DinB"/>
</dbReference>
<accession>A0A9X1QVC2</accession>
<dbReference type="Proteomes" id="UP001139461">
    <property type="component" value="Unassembled WGS sequence"/>
</dbReference>
<proteinExistence type="inferred from homology"/>
<dbReference type="Gene3D" id="1.20.120.450">
    <property type="entry name" value="dinb family like domain"/>
    <property type="match status" value="1"/>
</dbReference>
<dbReference type="EMBL" id="JAIRBA010000019">
    <property type="protein sequence ID" value="MCG2419425.1"/>
    <property type="molecule type" value="Genomic_DNA"/>
</dbReference>
<protein>
    <submittedName>
        <fullName evidence="4">Damage-inducible protein DinB</fullName>
    </submittedName>
</protein>
<reference evidence="4" key="1">
    <citation type="submission" date="2021-09" db="EMBL/GenBank/DDBJ databases">
        <title>Genome of Aequorivita sp. strain F47161.</title>
        <authorList>
            <person name="Wang Y."/>
        </authorList>
    </citation>
    <scope>NUCLEOTIDE SEQUENCE</scope>
    <source>
        <strain evidence="4">F47161</strain>
    </source>
</reference>
<dbReference type="RefSeq" id="WP_237603211.1">
    <property type="nucleotide sequence ID" value="NZ_JAIRBA010000019.1"/>
</dbReference>